<dbReference type="GO" id="GO:0006338">
    <property type="term" value="P:chromatin remodeling"/>
    <property type="evidence" value="ECO:0007669"/>
    <property type="project" value="InterPro"/>
</dbReference>
<evidence type="ECO:0000313" key="3">
    <source>
        <dbReference type="EMBL" id="THG95577.1"/>
    </source>
</evidence>
<proteinExistence type="predicted"/>
<accession>A0A4S4KDS2</accession>
<comment type="caution">
    <text evidence="3">The sequence shown here is derived from an EMBL/GenBank/DDBJ whole genome shotgun (WGS) entry which is preliminary data.</text>
</comment>
<dbReference type="EMBL" id="SGPJ01000308">
    <property type="protein sequence ID" value="THG95577.1"/>
    <property type="molecule type" value="Genomic_DNA"/>
</dbReference>
<evidence type="ECO:0000259" key="2">
    <source>
        <dbReference type="Pfam" id="PF08549"/>
    </source>
</evidence>
<sequence length="348" mass="38829">MAFHQAQADGVCLRHPDVLGVHQNLTHEAAVNLLIRSITIAQTTPFVWGYIDRPTEGQLYLVFMAPALPFPVDGIRYQEQEQRYSIPVGSGRELEIMEVKFGFIPGMDQTAFRVRRRYRFSKAGPAQLVLVHYSRGPSMPVIPTLMNQPIRQYPLRNYNEPAVYVMGERQGQKLYPNAPGGIPPGADRMQPMPPSAIGAGFGNPQAMLAQQSNNMEALERRSQRERDRSGSMNTRAPHPRIEDEDSADESELISTRTLALTRYRRNHEYMNGVFMYAAFGNVAEKSEIKAAYTIFKTDDLEAEMAKVQSEVEVLQAKAASRQAAREAAQLSDVSMDGLSAPISEGIQA</sequence>
<keyword evidence="4" id="KW-1185">Reference proteome</keyword>
<reference evidence="3 4" key="1">
    <citation type="submission" date="2019-02" db="EMBL/GenBank/DDBJ databases">
        <title>Genome sequencing of the rare red list fungi Phlebia centrifuga.</title>
        <authorList>
            <person name="Buettner E."/>
            <person name="Kellner H."/>
        </authorList>
    </citation>
    <scope>NUCLEOTIDE SEQUENCE [LARGE SCALE GENOMIC DNA]</scope>
    <source>
        <strain evidence="3 4">DSM 108282</strain>
    </source>
</reference>
<dbReference type="AlphaFoldDB" id="A0A4S4KDS2"/>
<dbReference type="Proteomes" id="UP000309038">
    <property type="component" value="Unassembled WGS sequence"/>
</dbReference>
<feature type="domain" description="SWI/SNF and RSC complexes subunit Ssr4 N-terminal" evidence="2">
    <location>
        <begin position="22"/>
        <end position="145"/>
    </location>
</feature>
<feature type="region of interest" description="Disordered" evidence="1">
    <location>
        <begin position="214"/>
        <end position="252"/>
    </location>
</feature>
<feature type="compositionally biased region" description="Basic and acidic residues" evidence="1">
    <location>
        <begin position="217"/>
        <end position="229"/>
    </location>
</feature>
<feature type="compositionally biased region" description="Acidic residues" evidence="1">
    <location>
        <begin position="242"/>
        <end position="251"/>
    </location>
</feature>
<dbReference type="InterPro" id="IPR013859">
    <property type="entry name" value="Ssr4_N"/>
</dbReference>
<name>A0A4S4KDS2_9APHY</name>
<dbReference type="Pfam" id="PF08549">
    <property type="entry name" value="SWI-SNF_Ssr4_N"/>
    <property type="match status" value="1"/>
</dbReference>
<evidence type="ECO:0000256" key="1">
    <source>
        <dbReference type="SAM" id="MobiDB-lite"/>
    </source>
</evidence>
<evidence type="ECO:0000313" key="4">
    <source>
        <dbReference type="Proteomes" id="UP000309038"/>
    </source>
</evidence>
<gene>
    <name evidence="3" type="ORF">EW026_g6101</name>
</gene>
<organism evidence="3 4">
    <name type="scientific">Hermanssonia centrifuga</name>
    <dbReference type="NCBI Taxonomy" id="98765"/>
    <lineage>
        <taxon>Eukaryota</taxon>
        <taxon>Fungi</taxon>
        <taxon>Dikarya</taxon>
        <taxon>Basidiomycota</taxon>
        <taxon>Agaricomycotina</taxon>
        <taxon>Agaricomycetes</taxon>
        <taxon>Polyporales</taxon>
        <taxon>Meruliaceae</taxon>
        <taxon>Hermanssonia</taxon>
    </lineage>
</organism>
<protein>
    <recommendedName>
        <fullName evidence="2">SWI/SNF and RSC complexes subunit Ssr4 N-terminal domain-containing protein</fullName>
    </recommendedName>
</protein>